<dbReference type="SMART" id="SM00324">
    <property type="entry name" value="RhoGAP"/>
    <property type="match status" value="1"/>
</dbReference>
<dbReference type="SUPFAM" id="SSF64268">
    <property type="entry name" value="PX domain"/>
    <property type="match status" value="1"/>
</dbReference>
<feature type="compositionally biased region" description="Basic and acidic residues" evidence="2">
    <location>
        <begin position="64"/>
        <end position="77"/>
    </location>
</feature>
<proteinExistence type="predicted"/>
<feature type="compositionally biased region" description="Polar residues" evidence="2">
    <location>
        <begin position="78"/>
        <end position="100"/>
    </location>
</feature>
<reference evidence="5" key="1">
    <citation type="submission" date="2020-05" db="EMBL/GenBank/DDBJ databases">
        <title>Phylogenomic resolution of chytrid fungi.</title>
        <authorList>
            <person name="Stajich J.E."/>
            <person name="Amses K."/>
            <person name="Simmons R."/>
            <person name="Seto K."/>
            <person name="Myers J."/>
            <person name="Bonds A."/>
            <person name="Quandt C.A."/>
            <person name="Barry K."/>
            <person name="Liu P."/>
            <person name="Grigoriev I."/>
            <person name="Longcore J.E."/>
            <person name="James T.Y."/>
        </authorList>
    </citation>
    <scope>NUCLEOTIDE SEQUENCE</scope>
    <source>
        <strain evidence="5">JEL0476</strain>
    </source>
</reference>
<evidence type="ECO:0000259" key="4">
    <source>
        <dbReference type="PROSITE" id="PS50238"/>
    </source>
</evidence>
<dbReference type="GO" id="GO:0035091">
    <property type="term" value="F:phosphatidylinositol binding"/>
    <property type="evidence" value="ECO:0007669"/>
    <property type="project" value="InterPro"/>
</dbReference>
<keyword evidence="6" id="KW-1185">Reference proteome</keyword>
<sequence length="1101" mass="124003">MSNNLSVFEPVSGLMLPQNTAETLLNNVILERNTLRQQNEQLWKIIEKQKILIMQLQDNTISSKETRKSTNGRERVTNSKMQHPPSTQDRYKTSIDQTLPQIAPSRSSSSNNSLQQKSSNSNTTQLPSVQSANQPNYLASQSYSGVNSGSTAESKNLSSPTLSETSNGHILPKLENHQSFNKLPRADHDTNKNRDSISKENDALNYSQSDPRRLSLSTKPPHHINDDLALGQKVTKDSVNDTTSIHMDEQLQFESNQLDSSDPQQFKISSDGIVNNFLTNLSLSTFPQNLSLPRGDSLISAVINPDSVFNLDNFKIIFLDVVNKTKKVGGKELSYLCFKICSNTEIENELWRCEKLYSDFFVFDMKVKSSHTQDILSKLQKIPEKSLFQPNTSPQKFAFRKQNMDSYLEKLKSTLPTDPEILNFFKTDVVENVIHSNSDSSTKISNLVESELNEAVKNNVAAVDINKEGYLTKKGKGFGGYTWKKKYFVLRKGLMECYETNDTSASSTGTIKLKYCTVDVKIGYESDPEYKYAFCITEYKKETFKHKANPPLQDAKVNCKYVLHCVDDLECESWIKSVQENINLVRPPILTEKTQNSTAERNMNQTDLQLNMEPGKLMKNEANNITIQTVTPPISPTQPISIRPASPSRNFVSSNLAQQQQPKFRNHIDETERIMKQATAPINSVFENSPFSLNGTMDPVKKDMENKDLLQKKKEEKNKNRMTNFFTGGKKKIEKVLNETSDSSKVVFGVSLEKCLQISKINENFELPSIVYRCIEYLDAKDEGDVDLVNSGVFYDVHAVAGLLKLWFRELTSPVLSTEKQKDFLQLTEISDRNQKIQLLKKLCSQLPRSNYTLIRSLIGHLIKVVQSSAVNKMTVRNVGIVFAPTLSVPAGVFTLMMAEYDTIFCWDGLNDSEVERNAFSSVPLEIKVDIGLQHSSISNNPKSDFVNDKTEPVTEDGDGFSNEEVKIKKRIQKQGAIRIRSEASQSMVYENDNGDIVSGSSYESDTHKFPEESLHLKPHEPLTEYAEGNESRRPKSGKKLHLQQPSQPTENGENLVMDDDHSSLNRNFVNSIEGSNSAGSPADNSEESNNSEDEVVVIED</sequence>
<dbReference type="InterPro" id="IPR050729">
    <property type="entry name" value="Rho-GAP"/>
</dbReference>
<feature type="compositionally biased region" description="Polar residues" evidence="2">
    <location>
        <begin position="123"/>
        <end position="168"/>
    </location>
</feature>
<feature type="region of interest" description="Disordered" evidence="2">
    <location>
        <begin position="991"/>
        <end position="1101"/>
    </location>
</feature>
<comment type="caution">
    <text evidence="5">The sequence shown here is derived from an EMBL/GenBank/DDBJ whole genome shotgun (WGS) entry which is preliminary data.</text>
</comment>
<dbReference type="PROSITE" id="PS50238">
    <property type="entry name" value="RHOGAP"/>
    <property type="match status" value="1"/>
</dbReference>
<evidence type="ECO:0000256" key="2">
    <source>
        <dbReference type="SAM" id="MobiDB-lite"/>
    </source>
</evidence>
<evidence type="ECO:0000313" key="6">
    <source>
        <dbReference type="Proteomes" id="UP001211065"/>
    </source>
</evidence>
<dbReference type="GO" id="GO:0005096">
    <property type="term" value="F:GTPase activator activity"/>
    <property type="evidence" value="ECO:0007669"/>
    <property type="project" value="UniProtKB-KW"/>
</dbReference>
<dbReference type="AlphaFoldDB" id="A0AAD5Y1I2"/>
<dbReference type="InterPro" id="IPR011993">
    <property type="entry name" value="PH-like_dom_sf"/>
</dbReference>
<gene>
    <name evidence="5" type="ORF">HK099_000751</name>
</gene>
<dbReference type="InterPro" id="IPR000198">
    <property type="entry name" value="RhoGAP_dom"/>
</dbReference>
<feature type="compositionally biased region" description="Polar residues" evidence="2">
    <location>
        <begin position="1044"/>
        <end position="1053"/>
    </location>
</feature>
<accession>A0AAD5Y1I2</accession>
<feature type="compositionally biased region" description="Basic and acidic residues" evidence="2">
    <location>
        <begin position="184"/>
        <end position="202"/>
    </location>
</feature>
<dbReference type="PANTHER" id="PTHR23176:SF129">
    <property type="entry name" value="RHO GTPASE ACTIVATING PROTEIN AT 16F, ISOFORM E-RELATED"/>
    <property type="match status" value="1"/>
</dbReference>
<dbReference type="Proteomes" id="UP001211065">
    <property type="component" value="Unassembled WGS sequence"/>
</dbReference>
<feature type="domain" description="PH" evidence="3">
    <location>
        <begin position="464"/>
        <end position="583"/>
    </location>
</feature>
<organism evidence="5 6">
    <name type="scientific">Clydaea vesicula</name>
    <dbReference type="NCBI Taxonomy" id="447962"/>
    <lineage>
        <taxon>Eukaryota</taxon>
        <taxon>Fungi</taxon>
        <taxon>Fungi incertae sedis</taxon>
        <taxon>Chytridiomycota</taxon>
        <taxon>Chytridiomycota incertae sedis</taxon>
        <taxon>Chytridiomycetes</taxon>
        <taxon>Lobulomycetales</taxon>
        <taxon>Lobulomycetaceae</taxon>
        <taxon>Clydaea</taxon>
    </lineage>
</organism>
<dbReference type="Gene3D" id="1.10.555.10">
    <property type="entry name" value="Rho GTPase activation protein"/>
    <property type="match status" value="1"/>
</dbReference>
<feature type="domain" description="Rho-GAP" evidence="4">
    <location>
        <begin position="735"/>
        <end position="932"/>
    </location>
</feature>
<dbReference type="Pfam" id="PF00169">
    <property type="entry name" value="PH"/>
    <property type="match status" value="1"/>
</dbReference>
<feature type="compositionally biased region" description="Acidic residues" evidence="2">
    <location>
        <begin position="1085"/>
        <end position="1101"/>
    </location>
</feature>
<dbReference type="InterPro" id="IPR036871">
    <property type="entry name" value="PX_dom_sf"/>
</dbReference>
<dbReference type="GO" id="GO:0007165">
    <property type="term" value="P:signal transduction"/>
    <property type="evidence" value="ECO:0007669"/>
    <property type="project" value="InterPro"/>
</dbReference>
<dbReference type="SUPFAM" id="SSF50729">
    <property type="entry name" value="PH domain-like"/>
    <property type="match status" value="1"/>
</dbReference>
<protein>
    <recommendedName>
        <fullName evidence="7">RhoGAP-domain-containing protein</fullName>
    </recommendedName>
</protein>
<evidence type="ECO:0000256" key="1">
    <source>
        <dbReference type="ARBA" id="ARBA00022468"/>
    </source>
</evidence>
<feature type="compositionally biased region" description="Basic and acidic residues" evidence="2">
    <location>
        <begin position="1005"/>
        <end position="1023"/>
    </location>
</feature>
<dbReference type="Gene3D" id="3.30.1520.10">
    <property type="entry name" value="Phox-like domain"/>
    <property type="match status" value="1"/>
</dbReference>
<dbReference type="SMART" id="SM00233">
    <property type="entry name" value="PH"/>
    <property type="match status" value="1"/>
</dbReference>
<dbReference type="InterPro" id="IPR008936">
    <property type="entry name" value="Rho_GTPase_activation_prot"/>
</dbReference>
<evidence type="ECO:0008006" key="7">
    <source>
        <dbReference type="Google" id="ProtNLM"/>
    </source>
</evidence>
<evidence type="ECO:0000313" key="5">
    <source>
        <dbReference type="EMBL" id="KAJ3223731.1"/>
    </source>
</evidence>
<dbReference type="Gene3D" id="2.30.29.30">
    <property type="entry name" value="Pleckstrin-homology domain (PH domain)/Phosphotyrosine-binding domain (PTB)"/>
    <property type="match status" value="1"/>
</dbReference>
<dbReference type="GO" id="GO:0005737">
    <property type="term" value="C:cytoplasm"/>
    <property type="evidence" value="ECO:0007669"/>
    <property type="project" value="TreeGrafter"/>
</dbReference>
<feature type="region of interest" description="Disordered" evidence="2">
    <location>
        <begin position="940"/>
        <end position="962"/>
    </location>
</feature>
<dbReference type="PROSITE" id="PS50003">
    <property type="entry name" value="PH_DOMAIN"/>
    <property type="match status" value="1"/>
</dbReference>
<feature type="compositionally biased region" description="Low complexity" evidence="2">
    <location>
        <begin position="105"/>
        <end position="122"/>
    </location>
</feature>
<dbReference type="Pfam" id="PF00787">
    <property type="entry name" value="PX"/>
    <property type="match status" value="1"/>
</dbReference>
<dbReference type="Pfam" id="PF00620">
    <property type="entry name" value="RhoGAP"/>
    <property type="match status" value="1"/>
</dbReference>
<dbReference type="InterPro" id="IPR001683">
    <property type="entry name" value="PX_dom"/>
</dbReference>
<name>A0AAD5Y1I2_9FUNG</name>
<feature type="compositionally biased region" description="Polar residues" evidence="2">
    <location>
        <begin position="1065"/>
        <end position="1080"/>
    </location>
</feature>
<dbReference type="EMBL" id="JADGJW010000119">
    <property type="protein sequence ID" value="KAJ3223731.1"/>
    <property type="molecule type" value="Genomic_DNA"/>
</dbReference>
<feature type="region of interest" description="Disordered" evidence="2">
    <location>
        <begin position="62"/>
        <end position="226"/>
    </location>
</feature>
<dbReference type="PANTHER" id="PTHR23176">
    <property type="entry name" value="RHO/RAC/CDC GTPASE-ACTIVATING PROTEIN"/>
    <property type="match status" value="1"/>
</dbReference>
<evidence type="ECO:0000259" key="3">
    <source>
        <dbReference type="PROSITE" id="PS50003"/>
    </source>
</evidence>
<keyword evidence="1" id="KW-0343">GTPase activation</keyword>
<dbReference type="InterPro" id="IPR001849">
    <property type="entry name" value="PH_domain"/>
</dbReference>
<dbReference type="SUPFAM" id="SSF48350">
    <property type="entry name" value="GTPase activation domain, GAP"/>
    <property type="match status" value="1"/>
</dbReference>